<gene>
    <name evidence="2" type="ORF">AKAME5_002911600</name>
</gene>
<evidence type="ECO:0000313" key="2">
    <source>
        <dbReference type="EMBL" id="GLD62140.1"/>
    </source>
</evidence>
<evidence type="ECO:0000256" key="1">
    <source>
        <dbReference type="SAM" id="Phobius"/>
    </source>
</evidence>
<protein>
    <submittedName>
        <fullName evidence="2">Cell surface glycoprotein MUC18-like isoform X1</fullName>
    </submittedName>
</protein>
<feature type="non-terminal residue" evidence="2">
    <location>
        <position position="124"/>
    </location>
</feature>
<organism evidence="2 3">
    <name type="scientific">Lates japonicus</name>
    <name type="common">Japanese lates</name>
    <dbReference type="NCBI Taxonomy" id="270547"/>
    <lineage>
        <taxon>Eukaryota</taxon>
        <taxon>Metazoa</taxon>
        <taxon>Chordata</taxon>
        <taxon>Craniata</taxon>
        <taxon>Vertebrata</taxon>
        <taxon>Euteleostomi</taxon>
        <taxon>Actinopterygii</taxon>
        <taxon>Neopterygii</taxon>
        <taxon>Teleostei</taxon>
        <taxon>Neoteleostei</taxon>
        <taxon>Acanthomorphata</taxon>
        <taxon>Carangaria</taxon>
        <taxon>Carangaria incertae sedis</taxon>
        <taxon>Centropomidae</taxon>
        <taxon>Lates</taxon>
    </lineage>
</organism>
<dbReference type="AlphaFoldDB" id="A0AAD3MX92"/>
<keyword evidence="1" id="KW-0812">Transmembrane</keyword>
<name>A0AAD3MX92_LATJO</name>
<feature type="transmembrane region" description="Helical" evidence="1">
    <location>
        <begin position="57"/>
        <end position="76"/>
    </location>
</feature>
<sequence>MCFDVGPKKGLDFKQVHPRKQAWTEKLLFWALPRNPVLSGSTANPTDMAWCAPSGTAAGGVFWLLLLLLALIYFLNKKSKLPCSKKDKKEVASGEVNNDIVVEMKTDKANEEAGLLNKRPSTEQ</sequence>
<reference evidence="2" key="1">
    <citation type="submission" date="2022-08" db="EMBL/GenBank/DDBJ databases">
        <title>Genome sequencing of akame (Lates japonicus).</title>
        <authorList>
            <person name="Hashiguchi Y."/>
            <person name="Takahashi H."/>
        </authorList>
    </citation>
    <scope>NUCLEOTIDE SEQUENCE</scope>
    <source>
        <strain evidence="2">Kochi</strain>
    </source>
</reference>
<dbReference type="Proteomes" id="UP001279410">
    <property type="component" value="Unassembled WGS sequence"/>
</dbReference>
<keyword evidence="1" id="KW-0472">Membrane</keyword>
<accession>A0AAD3MX92</accession>
<keyword evidence="1" id="KW-1133">Transmembrane helix</keyword>
<proteinExistence type="predicted"/>
<evidence type="ECO:0000313" key="3">
    <source>
        <dbReference type="Proteomes" id="UP001279410"/>
    </source>
</evidence>
<keyword evidence="3" id="KW-1185">Reference proteome</keyword>
<comment type="caution">
    <text evidence="2">The sequence shown here is derived from an EMBL/GenBank/DDBJ whole genome shotgun (WGS) entry which is preliminary data.</text>
</comment>
<dbReference type="EMBL" id="BRZM01005174">
    <property type="protein sequence ID" value="GLD62140.1"/>
    <property type="molecule type" value="Genomic_DNA"/>
</dbReference>